<sequence>MSSAEDIHGQTTAATAVVRMAEIEGRGRALVASKALRAGEVVLRDSPILLYSAIPLKPSSPSPSLSPSHRHQHRDYCSNCFRILEHSSPSVVSCPSCSCTAAAAAVLGGGGGGEAGEYLFCGPNCRSAALASSHTPWVCQALSRLRDYCPSSLPLLHHHQERQLQARFLVAAYNLAIVSPSNFRILLCLQGKSPAQPDDAALFLHALIFSLCPPPAPHGSFSFSLELTAALLAKDKLNAFGLMEPLAKDGERSVRAYGIYPNASFFNHDCLPNACRFDYVDASATATATASECNTDLVVRVIHDIPQGREICLSYFPVNLNHSDRQRRLREDYGFTCTCDRCKVEANWSDDEGDEEEEEEEEEEETEEAMDEDHDQLMEDSTEDGGVNEENNFPHAYFFLRYMCNRKNCWGTLAPLPPSNGIPSSVMECNVLMTSASKLVLIITNGKLLTNVSSVNFLELPLLDQLTIGEDTGWWCHNVVEDTVWWCHNGVEDIGWRCQTAVEDSLWGHVGPL</sequence>
<keyword evidence="4" id="KW-1185">Reference proteome</keyword>
<organism evidence="3 4">
    <name type="scientific">Camellia sinensis</name>
    <name type="common">Tea plant</name>
    <name type="synonym">Thea sinensis</name>
    <dbReference type="NCBI Taxonomy" id="4442"/>
    <lineage>
        <taxon>Eukaryota</taxon>
        <taxon>Viridiplantae</taxon>
        <taxon>Streptophyta</taxon>
        <taxon>Embryophyta</taxon>
        <taxon>Tracheophyta</taxon>
        <taxon>Spermatophyta</taxon>
        <taxon>Magnoliopsida</taxon>
        <taxon>eudicotyledons</taxon>
        <taxon>Gunneridae</taxon>
        <taxon>Pentapetalae</taxon>
        <taxon>asterids</taxon>
        <taxon>Ericales</taxon>
        <taxon>Theaceae</taxon>
        <taxon>Camellia</taxon>
    </lineage>
</organism>
<evidence type="ECO:0000313" key="3">
    <source>
        <dbReference type="EMBL" id="KAF5934865.1"/>
    </source>
</evidence>
<dbReference type="AlphaFoldDB" id="A0A7J7G3G8"/>
<dbReference type="InterPro" id="IPR044238">
    <property type="entry name" value="ASHR2-like"/>
</dbReference>
<accession>A0A7J7G3G8</accession>
<comment type="caution">
    <text evidence="3">The sequence shown here is derived from an EMBL/GenBank/DDBJ whole genome shotgun (WGS) entry which is preliminary data.</text>
</comment>
<dbReference type="Gene3D" id="1.10.220.160">
    <property type="match status" value="1"/>
</dbReference>
<evidence type="ECO:0000259" key="2">
    <source>
        <dbReference type="PROSITE" id="PS50280"/>
    </source>
</evidence>
<evidence type="ECO:0000256" key="1">
    <source>
        <dbReference type="SAM" id="MobiDB-lite"/>
    </source>
</evidence>
<dbReference type="EMBL" id="JACBKZ010000013">
    <property type="protein sequence ID" value="KAF5934865.1"/>
    <property type="molecule type" value="Genomic_DNA"/>
</dbReference>
<protein>
    <recommendedName>
        <fullName evidence="2">SET domain-containing protein</fullName>
    </recommendedName>
</protein>
<gene>
    <name evidence="3" type="ORF">HYC85_025994</name>
</gene>
<dbReference type="Gene3D" id="6.10.140.2220">
    <property type="match status" value="1"/>
</dbReference>
<feature type="domain" description="SET" evidence="2">
    <location>
        <begin position="16"/>
        <end position="316"/>
    </location>
</feature>
<dbReference type="Pfam" id="PF00856">
    <property type="entry name" value="SET"/>
    <property type="match status" value="1"/>
</dbReference>
<dbReference type="PANTHER" id="PTHR47420">
    <property type="entry name" value="HISTONE-LYSINE N-METHYLTRANSFERASE ASHR2"/>
    <property type="match status" value="1"/>
</dbReference>
<name>A0A7J7G3G8_CAMSI</name>
<dbReference type="Gene3D" id="2.170.270.10">
    <property type="entry name" value="SET domain"/>
    <property type="match status" value="1"/>
</dbReference>
<reference evidence="3 4" key="2">
    <citation type="submission" date="2020-07" db="EMBL/GenBank/DDBJ databases">
        <title>Genome assembly of wild tea tree DASZ reveals pedigree and selection history of tea varieties.</title>
        <authorList>
            <person name="Zhang W."/>
        </authorList>
    </citation>
    <scope>NUCLEOTIDE SEQUENCE [LARGE SCALE GENOMIC DNA]</scope>
    <source>
        <strain evidence="4">cv. G240</strain>
        <tissue evidence="3">Leaf</tissue>
    </source>
</reference>
<feature type="compositionally biased region" description="Acidic residues" evidence="1">
    <location>
        <begin position="348"/>
        <end position="387"/>
    </location>
</feature>
<dbReference type="InterPro" id="IPR001214">
    <property type="entry name" value="SET_dom"/>
</dbReference>
<proteinExistence type="predicted"/>
<dbReference type="InterPro" id="IPR046341">
    <property type="entry name" value="SET_dom_sf"/>
</dbReference>
<dbReference type="PROSITE" id="PS50280">
    <property type="entry name" value="SET"/>
    <property type="match status" value="1"/>
</dbReference>
<reference evidence="4" key="1">
    <citation type="journal article" date="2020" name="Nat. Commun.">
        <title>Genome assembly of wild tea tree DASZ reveals pedigree and selection history of tea varieties.</title>
        <authorList>
            <person name="Zhang W."/>
            <person name="Zhang Y."/>
            <person name="Qiu H."/>
            <person name="Guo Y."/>
            <person name="Wan H."/>
            <person name="Zhang X."/>
            <person name="Scossa F."/>
            <person name="Alseekh S."/>
            <person name="Zhang Q."/>
            <person name="Wang P."/>
            <person name="Xu L."/>
            <person name="Schmidt M.H."/>
            <person name="Jia X."/>
            <person name="Li D."/>
            <person name="Zhu A."/>
            <person name="Guo F."/>
            <person name="Chen W."/>
            <person name="Ni D."/>
            <person name="Usadel B."/>
            <person name="Fernie A.R."/>
            <person name="Wen W."/>
        </authorList>
    </citation>
    <scope>NUCLEOTIDE SEQUENCE [LARGE SCALE GENOMIC DNA]</scope>
    <source>
        <strain evidence="4">cv. G240</strain>
    </source>
</reference>
<dbReference type="SUPFAM" id="SSF82199">
    <property type="entry name" value="SET domain"/>
    <property type="match status" value="1"/>
</dbReference>
<evidence type="ECO:0000313" key="4">
    <source>
        <dbReference type="Proteomes" id="UP000593564"/>
    </source>
</evidence>
<dbReference type="Proteomes" id="UP000593564">
    <property type="component" value="Unassembled WGS sequence"/>
</dbReference>
<dbReference type="PANTHER" id="PTHR47420:SF3">
    <property type="entry name" value="HISTONE-LYSINE N-METHYLTRANSFERASE ASHR2"/>
    <property type="match status" value="1"/>
</dbReference>
<dbReference type="CDD" id="cd20071">
    <property type="entry name" value="SET_SMYD"/>
    <property type="match status" value="1"/>
</dbReference>
<dbReference type="SMART" id="SM00317">
    <property type="entry name" value="SET"/>
    <property type="match status" value="1"/>
</dbReference>
<feature type="region of interest" description="Disordered" evidence="1">
    <location>
        <begin position="348"/>
        <end position="389"/>
    </location>
</feature>